<keyword evidence="2" id="KW-1185">Reference proteome</keyword>
<gene>
    <name evidence="1" type="ORF">J2X87_004169</name>
</gene>
<organism evidence="1 2">
    <name type="scientific">Pseudomonas synxantha</name>
    <dbReference type="NCBI Taxonomy" id="47883"/>
    <lineage>
        <taxon>Bacteria</taxon>
        <taxon>Pseudomonadati</taxon>
        <taxon>Pseudomonadota</taxon>
        <taxon>Gammaproteobacteria</taxon>
        <taxon>Pseudomonadales</taxon>
        <taxon>Pseudomonadaceae</taxon>
        <taxon>Pseudomonas</taxon>
    </lineage>
</organism>
<evidence type="ECO:0000313" key="2">
    <source>
        <dbReference type="Proteomes" id="UP001259420"/>
    </source>
</evidence>
<dbReference type="EMBL" id="JAVDSD010000009">
    <property type="protein sequence ID" value="MDR6609072.1"/>
    <property type="molecule type" value="Genomic_DNA"/>
</dbReference>
<sequence>MKIKPDDFVINGLDNDGNKIERIYLKSMEYTVYRTKGSIRIDMDDDSDKLGMYVSNHHRLGVGLARIYSFLPTNLSWSEAINKQVARAIFVNVAGRYEDALQMLSHAEQRIIKLKTIQGRLQYTLSSFAMVVFVLFTLLVVKGNGLVEYLRYLEVALCGALGGVLSVAVGYSSLHVDIDANGKTNCMIGMSRILISISAALFSYFAVKSEIIFTFVASQHTNDGLYLVAMVAGFSEMLVPSIMNNLSDKSASQVSPAPAPAPAPAPVILTPPIPSSAPADQQS</sequence>
<reference evidence="1" key="1">
    <citation type="submission" date="2023-07" db="EMBL/GenBank/DDBJ databases">
        <title>Sorghum-associated microbial communities from plants grown in Nebraska, USA.</title>
        <authorList>
            <person name="Schachtman D."/>
        </authorList>
    </citation>
    <scope>NUCLEOTIDE SEQUENCE</scope>
    <source>
        <strain evidence="1">BE46</strain>
    </source>
</reference>
<dbReference type="Proteomes" id="UP001259420">
    <property type="component" value="Unassembled WGS sequence"/>
</dbReference>
<name>A0ACC6JSE4_9PSED</name>
<accession>A0ACC6JSE4</accession>
<comment type="caution">
    <text evidence="1">The sequence shown here is derived from an EMBL/GenBank/DDBJ whole genome shotgun (WGS) entry which is preliminary data.</text>
</comment>
<protein>
    <submittedName>
        <fullName evidence="1">Uncharacterized protein</fullName>
    </submittedName>
</protein>
<evidence type="ECO:0000313" key="1">
    <source>
        <dbReference type="EMBL" id="MDR6609072.1"/>
    </source>
</evidence>
<proteinExistence type="predicted"/>